<feature type="transmembrane region" description="Helical" evidence="5">
    <location>
        <begin position="245"/>
        <end position="265"/>
    </location>
</feature>
<comment type="caution">
    <text evidence="7">The sequence shown here is derived from an EMBL/GenBank/DDBJ whole genome shotgun (WGS) entry which is preliminary data.</text>
</comment>
<evidence type="ECO:0000313" key="7">
    <source>
        <dbReference type="EMBL" id="CAH2086338.1"/>
    </source>
</evidence>
<dbReference type="InterPro" id="IPR005828">
    <property type="entry name" value="MFS_sugar_transport-like"/>
</dbReference>
<keyword evidence="2 5" id="KW-0812">Transmembrane</keyword>
<organism evidence="7 8">
    <name type="scientific">Euphydryas editha</name>
    <name type="common">Edith's checkerspot</name>
    <dbReference type="NCBI Taxonomy" id="104508"/>
    <lineage>
        <taxon>Eukaryota</taxon>
        <taxon>Metazoa</taxon>
        <taxon>Ecdysozoa</taxon>
        <taxon>Arthropoda</taxon>
        <taxon>Hexapoda</taxon>
        <taxon>Insecta</taxon>
        <taxon>Pterygota</taxon>
        <taxon>Neoptera</taxon>
        <taxon>Endopterygota</taxon>
        <taxon>Lepidoptera</taxon>
        <taxon>Glossata</taxon>
        <taxon>Ditrysia</taxon>
        <taxon>Papilionoidea</taxon>
        <taxon>Nymphalidae</taxon>
        <taxon>Nymphalinae</taxon>
        <taxon>Euphydryas</taxon>
    </lineage>
</organism>
<feature type="transmembrane region" description="Helical" evidence="5">
    <location>
        <begin position="390"/>
        <end position="408"/>
    </location>
</feature>
<dbReference type="Proteomes" id="UP001153954">
    <property type="component" value="Unassembled WGS sequence"/>
</dbReference>
<dbReference type="InterPro" id="IPR036259">
    <property type="entry name" value="MFS_trans_sf"/>
</dbReference>
<proteinExistence type="predicted"/>
<reference evidence="7" key="1">
    <citation type="submission" date="2022-03" db="EMBL/GenBank/DDBJ databases">
        <authorList>
            <person name="Tunstrom K."/>
        </authorList>
    </citation>
    <scope>NUCLEOTIDE SEQUENCE</scope>
</reference>
<dbReference type="PROSITE" id="PS00216">
    <property type="entry name" value="SUGAR_TRANSPORT_1"/>
    <property type="match status" value="1"/>
</dbReference>
<feature type="transmembrane region" description="Helical" evidence="5">
    <location>
        <begin position="488"/>
        <end position="505"/>
    </location>
</feature>
<keyword evidence="3 5" id="KW-1133">Transmembrane helix</keyword>
<feature type="transmembrane region" description="Helical" evidence="5">
    <location>
        <begin position="420"/>
        <end position="444"/>
    </location>
</feature>
<accession>A0AAU9TH71</accession>
<keyword evidence="4 5" id="KW-0472">Membrane</keyword>
<feature type="transmembrane region" description="Helical" evidence="5">
    <location>
        <begin position="456"/>
        <end position="476"/>
    </location>
</feature>
<dbReference type="InterPro" id="IPR005829">
    <property type="entry name" value="Sugar_transporter_CS"/>
</dbReference>
<feature type="transmembrane region" description="Helical" evidence="5">
    <location>
        <begin position="328"/>
        <end position="349"/>
    </location>
</feature>
<evidence type="ECO:0000256" key="2">
    <source>
        <dbReference type="ARBA" id="ARBA00022692"/>
    </source>
</evidence>
<feature type="transmembrane region" description="Helical" evidence="5">
    <location>
        <begin position="219"/>
        <end position="239"/>
    </location>
</feature>
<evidence type="ECO:0000256" key="3">
    <source>
        <dbReference type="ARBA" id="ARBA00022989"/>
    </source>
</evidence>
<feature type="domain" description="Major facilitator superfamily (MFS) profile" evidence="6">
    <location>
        <begin position="29"/>
        <end position="510"/>
    </location>
</feature>
<dbReference type="EMBL" id="CAKOGL010000005">
    <property type="protein sequence ID" value="CAH2086338.1"/>
    <property type="molecule type" value="Genomic_DNA"/>
</dbReference>
<evidence type="ECO:0000256" key="4">
    <source>
        <dbReference type="ARBA" id="ARBA00023136"/>
    </source>
</evidence>
<name>A0AAU9TH71_EUPED</name>
<feature type="transmembrane region" description="Helical" evidence="5">
    <location>
        <begin position="158"/>
        <end position="175"/>
    </location>
</feature>
<dbReference type="Gene3D" id="1.20.1250.20">
    <property type="entry name" value="MFS general substrate transporter like domains"/>
    <property type="match status" value="1"/>
</dbReference>
<keyword evidence="8" id="KW-1185">Reference proteome</keyword>
<dbReference type="PROSITE" id="PS50850">
    <property type="entry name" value="MFS"/>
    <property type="match status" value="1"/>
</dbReference>
<feature type="transmembrane region" description="Helical" evidence="5">
    <location>
        <begin position="181"/>
        <end position="207"/>
    </location>
</feature>
<dbReference type="GO" id="GO:0016020">
    <property type="term" value="C:membrane"/>
    <property type="evidence" value="ECO:0007669"/>
    <property type="project" value="UniProtKB-SubCell"/>
</dbReference>
<evidence type="ECO:0000259" key="6">
    <source>
        <dbReference type="PROSITE" id="PS50850"/>
    </source>
</evidence>
<dbReference type="PANTHER" id="PTHR24064">
    <property type="entry name" value="SOLUTE CARRIER FAMILY 22 MEMBER"/>
    <property type="match status" value="1"/>
</dbReference>
<dbReference type="InterPro" id="IPR020846">
    <property type="entry name" value="MFS_dom"/>
</dbReference>
<feature type="transmembrane region" description="Helical" evidence="5">
    <location>
        <begin position="24"/>
        <end position="47"/>
    </location>
</feature>
<comment type="subcellular location">
    <subcellularLocation>
        <location evidence="1">Membrane</location>
        <topology evidence="1">Multi-pass membrane protein</topology>
    </subcellularLocation>
</comment>
<dbReference type="GO" id="GO:0022857">
    <property type="term" value="F:transmembrane transporter activity"/>
    <property type="evidence" value="ECO:0007669"/>
    <property type="project" value="InterPro"/>
</dbReference>
<evidence type="ECO:0000256" key="1">
    <source>
        <dbReference type="ARBA" id="ARBA00004141"/>
    </source>
</evidence>
<evidence type="ECO:0000256" key="5">
    <source>
        <dbReference type="SAM" id="Phobius"/>
    </source>
</evidence>
<dbReference type="AlphaFoldDB" id="A0AAU9TH71"/>
<evidence type="ECO:0000313" key="8">
    <source>
        <dbReference type="Proteomes" id="UP001153954"/>
    </source>
</evidence>
<gene>
    <name evidence="7" type="ORF">EEDITHA_LOCUS2731</name>
</gene>
<protein>
    <recommendedName>
        <fullName evidence="6">Major facilitator superfamily (MFS) profile domain-containing protein</fullName>
    </recommendedName>
</protein>
<sequence length="567" mass="65123">MDSIYDRALIEIGNENKYQTRYDVIYHIIFLVFWVGAYLNIILAITVTPHECKIPEKPHNISQLDWKIKNIPRYEDIKGKIQFDSCSMYVDPYKSNETKACLEYTYDTTWYDKTVPSEYNWVCDKELHVVSIMISMKIAEVIGSIFFGWFSDVYGRRYTYMISITMLLLGRMISLLAGNSYIIFCIGVIIAHLPSTTAAQTISVICLEMSSLKRGAAITRIRFIANSFGSFIMPLILWWTRDWKLFVILTTAPLIPFVIMSWKMIESPRWLYSQGRVQESIIILKKIAKTNNKNMEANTEKVMISLNEKAAEKPQVCGVFTLFSSRRLAFNTILQTIVWMVSSLSYAYLLMSSGEKTDSNPFLEFAWQSLIETPSVFISAWLADKIGRRYTGITSLGITSVMWTSIVIRENSSGGLIREWWVGSLFNIVARLTTIVTFFVINLLSMEFYPTCLRQTGMAFGNIVGGAVATMVPYMIYLGRRYDPRIPGFILALTSFLGIIAAFILPETLNAKLPETLEEAQHFGSKDSSRDSEQLKPLKNHREWHDLDLEFGWDGKNRVWEKFMKKC</sequence>
<dbReference type="SUPFAM" id="SSF103473">
    <property type="entry name" value="MFS general substrate transporter"/>
    <property type="match status" value="1"/>
</dbReference>
<dbReference type="Pfam" id="PF00083">
    <property type="entry name" value="Sugar_tr"/>
    <property type="match status" value="1"/>
</dbReference>